<feature type="compositionally biased region" description="Basic and acidic residues" evidence="1">
    <location>
        <begin position="542"/>
        <end position="552"/>
    </location>
</feature>
<protein>
    <recommendedName>
        <fullName evidence="2">DUF6699 domain-containing protein</fullName>
    </recommendedName>
</protein>
<evidence type="ECO:0000256" key="1">
    <source>
        <dbReference type="SAM" id="MobiDB-lite"/>
    </source>
</evidence>
<feature type="compositionally biased region" description="Low complexity" evidence="1">
    <location>
        <begin position="560"/>
        <end position="576"/>
    </location>
</feature>
<feature type="compositionally biased region" description="Pro residues" evidence="1">
    <location>
        <begin position="13"/>
        <end position="29"/>
    </location>
</feature>
<evidence type="ECO:0000313" key="4">
    <source>
        <dbReference type="Proteomes" id="UP000298030"/>
    </source>
</evidence>
<evidence type="ECO:0000259" key="2">
    <source>
        <dbReference type="Pfam" id="PF20415"/>
    </source>
</evidence>
<feature type="compositionally biased region" description="Low complexity" evidence="1">
    <location>
        <begin position="584"/>
        <end position="600"/>
    </location>
</feature>
<name>A0A4Y7TCV3_COPMI</name>
<gene>
    <name evidence="3" type="ORF">FA13DRAFT_1732822</name>
</gene>
<organism evidence="3 4">
    <name type="scientific">Coprinellus micaceus</name>
    <name type="common">Glistening ink-cap mushroom</name>
    <name type="synonym">Coprinus micaceus</name>
    <dbReference type="NCBI Taxonomy" id="71717"/>
    <lineage>
        <taxon>Eukaryota</taxon>
        <taxon>Fungi</taxon>
        <taxon>Dikarya</taxon>
        <taxon>Basidiomycota</taxon>
        <taxon>Agaricomycotina</taxon>
        <taxon>Agaricomycetes</taxon>
        <taxon>Agaricomycetidae</taxon>
        <taxon>Agaricales</taxon>
        <taxon>Agaricineae</taxon>
        <taxon>Psathyrellaceae</taxon>
        <taxon>Coprinellus</taxon>
    </lineage>
</organism>
<feature type="domain" description="DUF6699" evidence="2">
    <location>
        <begin position="364"/>
        <end position="499"/>
    </location>
</feature>
<comment type="caution">
    <text evidence="3">The sequence shown here is derived from an EMBL/GenBank/DDBJ whole genome shotgun (WGS) entry which is preliminary data.</text>
</comment>
<reference evidence="3 4" key="1">
    <citation type="journal article" date="2019" name="Nat. Ecol. Evol.">
        <title>Megaphylogeny resolves global patterns of mushroom evolution.</title>
        <authorList>
            <person name="Varga T."/>
            <person name="Krizsan K."/>
            <person name="Foldi C."/>
            <person name="Dima B."/>
            <person name="Sanchez-Garcia M."/>
            <person name="Sanchez-Ramirez S."/>
            <person name="Szollosi G.J."/>
            <person name="Szarkandi J.G."/>
            <person name="Papp V."/>
            <person name="Albert L."/>
            <person name="Andreopoulos W."/>
            <person name="Angelini C."/>
            <person name="Antonin V."/>
            <person name="Barry K.W."/>
            <person name="Bougher N.L."/>
            <person name="Buchanan P."/>
            <person name="Buyck B."/>
            <person name="Bense V."/>
            <person name="Catcheside P."/>
            <person name="Chovatia M."/>
            <person name="Cooper J."/>
            <person name="Damon W."/>
            <person name="Desjardin D."/>
            <person name="Finy P."/>
            <person name="Geml J."/>
            <person name="Haridas S."/>
            <person name="Hughes K."/>
            <person name="Justo A."/>
            <person name="Karasinski D."/>
            <person name="Kautmanova I."/>
            <person name="Kiss B."/>
            <person name="Kocsube S."/>
            <person name="Kotiranta H."/>
            <person name="LaButti K.M."/>
            <person name="Lechner B.E."/>
            <person name="Liimatainen K."/>
            <person name="Lipzen A."/>
            <person name="Lukacs Z."/>
            <person name="Mihaltcheva S."/>
            <person name="Morgado L.N."/>
            <person name="Niskanen T."/>
            <person name="Noordeloos M.E."/>
            <person name="Ohm R.A."/>
            <person name="Ortiz-Santana B."/>
            <person name="Ovrebo C."/>
            <person name="Racz N."/>
            <person name="Riley R."/>
            <person name="Savchenko A."/>
            <person name="Shiryaev A."/>
            <person name="Soop K."/>
            <person name="Spirin V."/>
            <person name="Szebenyi C."/>
            <person name="Tomsovsky M."/>
            <person name="Tulloss R.E."/>
            <person name="Uehling J."/>
            <person name="Grigoriev I.V."/>
            <person name="Vagvolgyi C."/>
            <person name="Papp T."/>
            <person name="Martin F.M."/>
            <person name="Miettinen O."/>
            <person name="Hibbett D.S."/>
            <person name="Nagy L.G."/>
        </authorList>
    </citation>
    <scope>NUCLEOTIDE SEQUENCE [LARGE SCALE GENOMIC DNA]</scope>
    <source>
        <strain evidence="3 4">FP101781</strain>
    </source>
</reference>
<dbReference type="Proteomes" id="UP000298030">
    <property type="component" value="Unassembled WGS sequence"/>
</dbReference>
<feature type="region of interest" description="Disordered" evidence="1">
    <location>
        <begin position="1"/>
        <end position="76"/>
    </location>
</feature>
<dbReference type="STRING" id="71717.A0A4Y7TCV3"/>
<dbReference type="InterPro" id="IPR046522">
    <property type="entry name" value="DUF6699"/>
</dbReference>
<evidence type="ECO:0000313" key="3">
    <source>
        <dbReference type="EMBL" id="TEB31379.1"/>
    </source>
</evidence>
<dbReference type="EMBL" id="QPFP01000019">
    <property type="protein sequence ID" value="TEB31379.1"/>
    <property type="molecule type" value="Genomic_DNA"/>
</dbReference>
<dbReference type="OrthoDB" id="3352225at2759"/>
<proteinExistence type="predicted"/>
<sequence>MASRHASPHTTPFIPPLASPSGSPQPPVIPQLAASSSSGSNQGFNGQGLPTTPSTPWPASAYPPSQGGAGPAQPAMFHNTSPYAAFSGYPMMTPAMPPSQMAGPSPYMGMGMNMAYMSPNIQGFIPPGAFTPHTPGQPPQLPGGFQPHGGGIHPNGMSFDYVGYPAFGMTPAAAGPIPLSAPSNHPNQAAAMQQAQAQAHAARAAAAGGFPGPGSFGGGPMSAPVVPPTNWGAGAGGAGWGFTTPAAAMHQPLAGGWGGIDALAGGMAAMTMGGGMAGMGMGGGGGMVGMGMGGGGGMAGMSMGGGGGMASRRPIADIADRVNEFAAGESYHPVLNPFIMKIVGAKMRVNPILQAPAASSSGHLKWNVLFPSSTIHYSKDPAHKSWSGGRDDPATFPRTTQVRILTTIQTYPWCFTVDAKNPKVGVTCGEIIEQIHYELKKMTSKGDWGAIPREFQQAVSSAYHFNRGRDSGAPGGVLGEGMRRLDYLRGFVWWAGLEAVDPAEDQESADIMRRWLNQHGPQVVSMPCLLLLKLESMSTRSVDEVRDWESSGRQRRASISASATGRPRSSSRAPSAQGGGRAGGSRSRAASRAGSRPGSSVGFRVQGPSDSDSDES</sequence>
<keyword evidence="4" id="KW-1185">Reference proteome</keyword>
<dbReference type="Pfam" id="PF20415">
    <property type="entry name" value="DUF6699"/>
    <property type="match status" value="1"/>
</dbReference>
<feature type="compositionally biased region" description="Low complexity" evidence="1">
    <location>
        <begin position="35"/>
        <end position="75"/>
    </location>
</feature>
<dbReference type="AlphaFoldDB" id="A0A4Y7TCV3"/>
<accession>A0A4Y7TCV3</accession>
<feature type="region of interest" description="Disordered" evidence="1">
    <location>
        <begin position="542"/>
        <end position="616"/>
    </location>
</feature>
<feature type="non-terminal residue" evidence="3">
    <location>
        <position position="616"/>
    </location>
</feature>